<sequence length="72" mass="8449">MGLLSSFYQWRETRYQNHLSNMKDQGKCPDCQGRGYTVYPYNEFAYFNSFDCPSCQGSGSYSDWEAMNNEPF</sequence>
<keyword evidence="1" id="KW-0031">Aminopeptidase</keyword>
<keyword evidence="2" id="KW-1185">Reference proteome</keyword>
<proteinExistence type="predicted"/>
<name>A0ABS1TNI0_9BACI</name>
<keyword evidence="1" id="KW-0378">Hydrolase</keyword>
<evidence type="ECO:0000313" key="1">
    <source>
        <dbReference type="EMBL" id="MBL4952837.1"/>
    </source>
</evidence>
<organism evidence="1 2">
    <name type="scientific">Neobacillus paridis</name>
    <dbReference type="NCBI Taxonomy" id="2803862"/>
    <lineage>
        <taxon>Bacteria</taxon>
        <taxon>Bacillati</taxon>
        <taxon>Bacillota</taxon>
        <taxon>Bacilli</taxon>
        <taxon>Bacillales</taxon>
        <taxon>Bacillaceae</taxon>
        <taxon>Neobacillus</taxon>
    </lineage>
</organism>
<comment type="caution">
    <text evidence="1">The sequence shown here is derived from an EMBL/GenBank/DDBJ whole genome shotgun (WGS) entry which is preliminary data.</text>
</comment>
<dbReference type="RefSeq" id="WP_202654070.1">
    <property type="nucleotide sequence ID" value="NZ_JAESWB010000168.1"/>
</dbReference>
<dbReference type="SUPFAM" id="SSF57938">
    <property type="entry name" value="DnaJ/Hsp40 cysteine-rich domain"/>
    <property type="match status" value="1"/>
</dbReference>
<dbReference type="Gene3D" id="6.20.20.10">
    <property type="match status" value="1"/>
</dbReference>
<accession>A0ABS1TNI0</accession>
<reference evidence="1 2" key="1">
    <citation type="submission" date="2021-01" db="EMBL/GenBank/DDBJ databases">
        <title>Genome public.</title>
        <authorList>
            <person name="Liu C."/>
            <person name="Sun Q."/>
        </authorList>
    </citation>
    <scope>NUCLEOTIDE SEQUENCE [LARGE SCALE GENOMIC DNA]</scope>
    <source>
        <strain evidence="1 2">YIM B02564</strain>
    </source>
</reference>
<keyword evidence="1" id="KW-0645">Protease</keyword>
<dbReference type="InterPro" id="IPR036410">
    <property type="entry name" value="HSP_DnaJ_Cys-rich_dom_sf"/>
</dbReference>
<dbReference type="Proteomes" id="UP000623967">
    <property type="component" value="Unassembled WGS sequence"/>
</dbReference>
<dbReference type="EMBL" id="JAESWB010000168">
    <property type="protein sequence ID" value="MBL4952837.1"/>
    <property type="molecule type" value="Genomic_DNA"/>
</dbReference>
<gene>
    <name evidence="1" type="ORF">JK635_11505</name>
</gene>
<evidence type="ECO:0000313" key="2">
    <source>
        <dbReference type="Proteomes" id="UP000623967"/>
    </source>
</evidence>
<protein>
    <submittedName>
        <fullName evidence="1">Methionine aminopeptidase</fullName>
    </submittedName>
</protein>
<dbReference type="GO" id="GO:0004177">
    <property type="term" value="F:aminopeptidase activity"/>
    <property type="evidence" value="ECO:0007669"/>
    <property type="project" value="UniProtKB-KW"/>
</dbReference>